<feature type="domain" description="Integrase catalytic" evidence="9">
    <location>
        <begin position="487"/>
        <end position="608"/>
    </location>
</feature>
<comment type="caution">
    <text evidence="10">The sequence shown here is derived from an EMBL/GenBank/DDBJ whole genome shotgun (WGS) entry which is preliminary data.</text>
</comment>
<dbReference type="Gene3D" id="1.10.340.70">
    <property type="match status" value="1"/>
</dbReference>
<dbReference type="InterPro" id="IPR043128">
    <property type="entry name" value="Rev_trsase/Diguanyl_cyclase"/>
</dbReference>
<feature type="domain" description="Reverse transcriptase" evidence="8">
    <location>
        <begin position="1"/>
        <end position="82"/>
    </location>
</feature>
<evidence type="ECO:0000256" key="1">
    <source>
        <dbReference type="ARBA" id="ARBA00012493"/>
    </source>
</evidence>
<keyword evidence="7" id="KW-0695">RNA-directed DNA polymerase</keyword>
<dbReference type="CDD" id="cd09274">
    <property type="entry name" value="RNase_HI_RT_Ty3"/>
    <property type="match status" value="1"/>
</dbReference>
<dbReference type="GO" id="GO:0015074">
    <property type="term" value="P:DNA integration"/>
    <property type="evidence" value="ECO:0007669"/>
    <property type="project" value="InterPro"/>
</dbReference>
<dbReference type="SUPFAM" id="SSF53098">
    <property type="entry name" value="Ribonuclease H-like"/>
    <property type="match status" value="1"/>
</dbReference>
<protein>
    <recommendedName>
        <fullName evidence="1">RNA-directed DNA polymerase</fullName>
        <ecNumber evidence="1">2.7.7.49</ecNumber>
    </recommendedName>
</protein>
<dbReference type="Gene3D" id="3.30.420.10">
    <property type="entry name" value="Ribonuclease H-like superfamily/Ribonuclease H"/>
    <property type="match status" value="1"/>
</dbReference>
<dbReference type="Pfam" id="PF17917">
    <property type="entry name" value="RT_RNaseH"/>
    <property type="match status" value="1"/>
</dbReference>
<sequence>MSFGLCNAPATFQRLADNIFKDFKWKEVVVYLDDVIVMSKTFDDHIDRLQRVFDKIRDAGLTLQPSKCHFGLEKAKILGFEISESGILPNTDKDLDDVIVMSKTFDDHIDRLQRVFDKIRDAGLTLQPSKCHFGLEKAKVLGFEISESGILPNTDKVKAISEFPRPRKQKDIQKFLGLFLIHFNPEAETKLHIDASGDGIGAVLLQKQLKSSKFHPVSFLSRTLTKDEKKYTITELECLSAVWAVQRFRTYLWGLHHFTIITDHHSLCWLKSIGSKDHTSRLARWSLKLMEYNYTVEHKRGAYNNDADALSRYPCEAGTAMDQTETLDVPTNDADALSRYPCEAGTAMDQTETLDVPTFIATSYKEESDPEIQNLSMAVKDPFFGSSSLQRAAKNFTLINNVLYKRNVDASGESNLLVVPRSLRAEILFSYHNEPMAGHLGYARTLNKIQKRYFWYGLPKDVKKFVQSCQDCQARKGPTNVKPAGFLNPIPVGVPFQMIGIDLLGPFRRSSSGKTMIVVATDYATRWAEAKALPNGKAEAVAKFLLENVICRHGSPKQILSDRGAVFQSQLVTELLRIMGSNSSFTTSYKPSTNGLTERLNKTIADMLNDKICHLNNCFNTLFDVHAPVTTYKRSRLPCPWLTDNIRYLFSLRDKALTKYKKN</sequence>
<dbReference type="Proteomes" id="UP001458880">
    <property type="component" value="Unassembled WGS sequence"/>
</dbReference>
<evidence type="ECO:0000313" key="11">
    <source>
        <dbReference type="Proteomes" id="UP001458880"/>
    </source>
</evidence>
<evidence type="ECO:0000256" key="6">
    <source>
        <dbReference type="ARBA" id="ARBA00022801"/>
    </source>
</evidence>
<dbReference type="PROSITE" id="PS50878">
    <property type="entry name" value="RT_POL"/>
    <property type="match status" value="1"/>
</dbReference>
<dbReference type="PANTHER" id="PTHR37984">
    <property type="entry name" value="PROTEIN CBG26694"/>
    <property type="match status" value="1"/>
</dbReference>
<organism evidence="10 11">
    <name type="scientific">Popillia japonica</name>
    <name type="common">Japanese beetle</name>
    <dbReference type="NCBI Taxonomy" id="7064"/>
    <lineage>
        <taxon>Eukaryota</taxon>
        <taxon>Metazoa</taxon>
        <taxon>Ecdysozoa</taxon>
        <taxon>Arthropoda</taxon>
        <taxon>Hexapoda</taxon>
        <taxon>Insecta</taxon>
        <taxon>Pterygota</taxon>
        <taxon>Neoptera</taxon>
        <taxon>Endopterygota</taxon>
        <taxon>Coleoptera</taxon>
        <taxon>Polyphaga</taxon>
        <taxon>Scarabaeiformia</taxon>
        <taxon>Scarabaeidae</taxon>
        <taxon>Rutelinae</taxon>
        <taxon>Popillia</taxon>
    </lineage>
</organism>
<dbReference type="InterPro" id="IPR050951">
    <property type="entry name" value="Retrovirus_Pol_polyprotein"/>
</dbReference>
<evidence type="ECO:0000259" key="8">
    <source>
        <dbReference type="PROSITE" id="PS50878"/>
    </source>
</evidence>
<evidence type="ECO:0000256" key="5">
    <source>
        <dbReference type="ARBA" id="ARBA00022759"/>
    </source>
</evidence>
<gene>
    <name evidence="10" type="ORF">QE152_g15309</name>
</gene>
<dbReference type="PROSITE" id="PS50994">
    <property type="entry name" value="INTEGRASE"/>
    <property type="match status" value="1"/>
</dbReference>
<dbReference type="GO" id="GO:0003676">
    <property type="term" value="F:nucleic acid binding"/>
    <property type="evidence" value="ECO:0007669"/>
    <property type="project" value="InterPro"/>
</dbReference>
<dbReference type="Pfam" id="PF00078">
    <property type="entry name" value="RVT_1"/>
    <property type="match status" value="1"/>
</dbReference>
<dbReference type="EC" id="2.7.7.49" evidence="1"/>
<accession>A0AAW1L9L6</accession>
<dbReference type="InterPro" id="IPR041373">
    <property type="entry name" value="RT_RNaseH"/>
</dbReference>
<dbReference type="PANTHER" id="PTHR37984:SF15">
    <property type="entry name" value="INTEGRASE CATALYTIC DOMAIN-CONTAINING PROTEIN"/>
    <property type="match status" value="1"/>
</dbReference>
<dbReference type="InterPro" id="IPR000477">
    <property type="entry name" value="RT_dom"/>
</dbReference>
<evidence type="ECO:0000256" key="4">
    <source>
        <dbReference type="ARBA" id="ARBA00022722"/>
    </source>
</evidence>
<keyword evidence="4" id="KW-0540">Nuclease</keyword>
<keyword evidence="6" id="KW-0378">Hydrolase</keyword>
<keyword evidence="2" id="KW-0808">Transferase</keyword>
<dbReference type="GO" id="GO:0042575">
    <property type="term" value="C:DNA polymerase complex"/>
    <property type="evidence" value="ECO:0007669"/>
    <property type="project" value="UniProtKB-ARBA"/>
</dbReference>
<evidence type="ECO:0000313" key="10">
    <source>
        <dbReference type="EMBL" id="KAK9730359.1"/>
    </source>
</evidence>
<dbReference type="InterPro" id="IPR043502">
    <property type="entry name" value="DNA/RNA_pol_sf"/>
</dbReference>
<dbReference type="Pfam" id="PF00665">
    <property type="entry name" value="rve"/>
    <property type="match status" value="1"/>
</dbReference>
<dbReference type="InterPro" id="IPR012337">
    <property type="entry name" value="RNaseH-like_sf"/>
</dbReference>
<evidence type="ECO:0000259" key="9">
    <source>
        <dbReference type="PROSITE" id="PS50994"/>
    </source>
</evidence>
<evidence type="ECO:0000256" key="3">
    <source>
        <dbReference type="ARBA" id="ARBA00022695"/>
    </source>
</evidence>
<dbReference type="GO" id="GO:0003964">
    <property type="term" value="F:RNA-directed DNA polymerase activity"/>
    <property type="evidence" value="ECO:0007669"/>
    <property type="project" value="UniProtKB-KW"/>
</dbReference>
<dbReference type="CDD" id="cd01647">
    <property type="entry name" value="RT_LTR"/>
    <property type="match status" value="1"/>
</dbReference>
<dbReference type="FunFam" id="3.30.70.270:FF:000003">
    <property type="entry name" value="Transposon Ty3-G Gag-Pol polyprotein"/>
    <property type="match status" value="1"/>
</dbReference>
<keyword evidence="11" id="KW-1185">Reference proteome</keyword>
<dbReference type="SUPFAM" id="SSF56672">
    <property type="entry name" value="DNA/RNA polymerases"/>
    <property type="match status" value="2"/>
</dbReference>
<keyword evidence="3" id="KW-0548">Nucleotidyltransferase</keyword>
<proteinExistence type="predicted"/>
<keyword evidence="5" id="KW-0255">Endonuclease</keyword>
<evidence type="ECO:0000256" key="7">
    <source>
        <dbReference type="ARBA" id="ARBA00022918"/>
    </source>
</evidence>
<evidence type="ECO:0000256" key="2">
    <source>
        <dbReference type="ARBA" id="ARBA00022679"/>
    </source>
</evidence>
<reference evidence="10 11" key="1">
    <citation type="journal article" date="2024" name="BMC Genomics">
        <title>De novo assembly and annotation of Popillia japonica's genome with initial clues to its potential as an invasive pest.</title>
        <authorList>
            <person name="Cucini C."/>
            <person name="Boschi S."/>
            <person name="Funari R."/>
            <person name="Cardaioli E."/>
            <person name="Iannotti N."/>
            <person name="Marturano G."/>
            <person name="Paoli F."/>
            <person name="Bruttini M."/>
            <person name="Carapelli A."/>
            <person name="Frati F."/>
            <person name="Nardi F."/>
        </authorList>
    </citation>
    <scope>NUCLEOTIDE SEQUENCE [LARGE SCALE GENOMIC DNA]</scope>
    <source>
        <strain evidence="10">DMR45628</strain>
    </source>
</reference>
<dbReference type="InterPro" id="IPR001584">
    <property type="entry name" value="Integrase_cat-core"/>
</dbReference>
<dbReference type="InterPro" id="IPR036397">
    <property type="entry name" value="RNaseH_sf"/>
</dbReference>
<dbReference type="GO" id="GO:0004519">
    <property type="term" value="F:endonuclease activity"/>
    <property type="evidence" value="ECO:0007669"/>
    <property type="project" value="UniProtKB-KW"/>
</dbReference>
<dbReference type="FunFam" id="1.10.340.70:FF:000001">
    <property type="entry name" value="Retrovirus-related Pol polyprotein from transposon gypsy-like Protein"/>
    <property type="match status" value="1"/>
</dbReference>
<dbReference type="Gene3D" id="3.30.70.270">
    <property type="match status" value="2"/>
</dbReference>
<dbReference type="Pfam" id="PF17921">
    <property type="entry name" value="Integrase_H2C2"/>
    <property type="match status" value="1"/>
</dbReference>
<dbReference type="InterPro" id="IPR041588">
    <property type="entry name" value="Integrase_H2C2"/>
</dbReference>
<dbReference type="EMBL" id="JASPKY010000148">
    <property type="protein sequence ID" value="KAK9730359.1"/>
    <property type="molecule type" value="Genomic_DNA"/>
</dbReference>
<name>A0AAW1L9L6_POPJA</name>
<dbReference type="AlphaFoldDB" id="A0AAW1L9L6"/>
<dbReference type="GO" id="GO:0016787">
    <property type="term" value="F:hydrolase activity"/>
    <property type="evidence" value="ECO:0007669"/>
    <property type="project" value="UniProtKB-KW"/>
</dbReference>